<accession>A0A1Y1XKS5</accession>
<dbReference type="Proteomes" id="UP000193944">
    <property type="component" value="Unassembled WGS sequence"/>
</dbReference>
<keyword evidence="1" id="KW-0175">Coiled coil</keyword>
<protein>
    <submittedName>
        <fullName evidence="3">Uncharacterized protein</fullName>
    </submittedName>
</protein>
<name>A0A1Y1XKS5_9FUNG</name>
<reference evidence="3 4" key="2">
    <citation type="submission" date="2016-08" db="EMBL/GenBank/DDBJ databases">
        <title>Pervasive Adenine N6-methylation of Active Genes in Fungi.</title>
        <authorList>
            <consortium name="DOE Joint Genome Institute"/>
            <person name="Mondo S.J."/>
            <person name="Dannebaum R.O."/>
            <person name="Kuo R.C."/>
            <person name="Labutti K."/>
            <person name="Haridas S."/>
            <person name="Kuo A."/>
            <person name="Salamov A."/>
            <person name="Ahrendt S.R."/>
            <person name="Lipzen A."/>
            <person name="Sullivan W."/>
            <person name="Andreopoulos W.B."/>
            <person name="Clum A."/>
            <person name="Lindquist E."/>
            <person name="Daum C."/>
            <person name="Ramamoorthy G.K."/>
            <person name="Gryganskyi A."/>
            <person name="Culley D."/>
            <person name="Magnuson J.K."/>
            <person name="James T.Y."/>
            <person name="O'Malley M.A."/>
            <person name="Stajich J.E."/>
            <person name="Spatafora J.W."/>
            <person name="Visel A."/>
            <person name="Grigoriev I.V."/>
        </authorList>
    </citation>
    <scope>NUCLEOTIDE SEQUENCE [LARGE SCALE GENOMIC DNA]</scope>
    <source>
        <strain evidence="3 4">S4</strain>
    </source>
</reference>
<feature type="coiled-coil region" evidence="1">
    <location>
        <begin position="69"/>
        <end position="165"/>
    </location>
</feature>
<reference evidence="3 4" key="1">
    <citation type="submission" date="2016-08" db="EMBL/GenBank/DDBJ databases">
        <title>A Parts List for Fungal Cellulosomes Revealed by Comparative Genomics.</title>
        <authorList>
            <consortium name="DOE Joint Genome Institute"/>
            <person name="Haitjema C.H."/>
            <person name="Gilmore S.P."/>
            <person name="Henske J.K."/>
            <person name="Solomon K.V."/>
            <person name="De Groot R."/>
            <person name="Kuo A."/>
            <person name="Mondo S.J."/>
            <person name="Salamov A.A."/>
            <person name="Labutti K."/>
            <person name="Zhao Z."/>
            <person name="Chiniquy J."/>
            <person name="Barry K."/>
            <person name="Brewer H.M."/>
            <person name="Purvine S.O."/>
            <person name="Wright A.T."/>
            <person name="Boxma B."/>
            <person name="Van Alen T."/>
            <person name="Hackstein J.H."/>
            <person name="Baker S.E."/>
            <person name="Grigoriev I.V."/>
            <person name="O'Malley M.A."/>
        </authorList>
    </citation>
    <scope>NUCLEOTIDE SEQUENCE [LARGE SCALE GENOMIC DNA]</scope>
    <source>
        <strain evidence="3 4">S4</strain>
    </source>
</reference>
<sequence length="314" mass="36876">MSSQNNEHIYITDDTDDTDDEEGEFLENEIDNIISSQKSQYEDSKQSGKEIITINKQLKWINYNLMELCKEKEKIINDLKKRITNKKGKIKILNQQIKEKDKEIESLKQENITYKKEFSKFKEEKDAEIKDLKDAKIKDLKDTEIENLREKNRILSNQLEAIKICGGKLEDKHLGVEIIGHFINGDLNLAMPFLFKGPYVKEQYFCFSGSKLEKFFNFLLNSKKIKFSKEDFSKMNEVRSKKNRLSIFSSNTDKGFVFDKNFVYQGEIDGYGDPYGSGIMLKSTGKVIEGNYSNKEWFKFEEEEEKEEWGRELI</sequence>
<feature type="region of interest" description="Disordered" evidence="2">
    <location>
        <begin position="1"/>
        <end position="22"/>
    </location>
</feature>
<proteinExistence type="predicted"/>
<gene>
    <name evidence="3" type="ORF">BCR32DRAFT_265120</name>
</gene>
<comment type="caution">
    <text evidence="3">The sequence shown here is derived from an EMBL/GenBank/DDBJ whole genome shotgun (WGS) entry which is preliminary data.</text>
</comment>
<evidence type="ECO:0000256" key="1">
    <source>
        <dbReference type="SAM" id="Coils"/>
    </source>
</evidence>
<keyword evidence="4" id="KW-1185">Reference proteome</keyword>
<evidence type="ECO:0000256" key="2">
    <source>
        <dbReference type="SAM" id="MobiDB-lite"/>
    </source>
</evidence>
<evidence type="ECO:0000313" key="3">
    <source>
        <dbReference type="EMBL" id="ORX86303.1"/>
    </source>
</evidence>
<feature type="compositionally biased region" description="Acidic residues" evidence="2">
    <location>
        <begin position="13"/>
        <end position="22"/>
    </location>
</feature>
<dbReference type="EMBL" id="MCFG01000023">
    <property type="protein sequence ID" value="ORX86303.1"/>
    <property type="molecule type" value="Genomic_DNA"/>
</dbReference>
<dbReference type="AlphaFoldDB" id="A0A1Y1XKS5"/>
<evidence type="ECO:0000313" key="4">
    <source>
        <dbReference type="Proteomes" id="UP000193944"/>
    </source>
</evidence>
<organism evidence="3 4">
    <name type="scientific">Anaeromyces robustus</name>
    <dbReference type="NCBI Taxonomy" id="1754192"/>
    <lineage>
        <taxon>Eukaryota</taxon>
        <taxon>Fungi</taxon>
        <taxon>Fungi incertae sedis</taxon>
        <taxon>Chytridiomycota</taxon>
        <taxon>Chytridiomycota incertae sedis</taxon>
        <taxon>Neocallimastigomycetes</taxon>
        <taxon>Neocallimastigales</taxon>
        <taxon>Neocallimastigaceae</taxon>
        <taxon>Anaeromyces</taxon>
    </lineage>
</organism>